<sequence length="77" mass="8467">ALYIYNKSAEMDYDSSSLVETEVLGLHFVLQGQRLVYQSLFAFAPTIASSNIASSAILSQEAIFGPNPPKYICPTYD</sequence>
<reference evidence="1" key="1">
    <citation type="submission" date="2021-06" db="EMBL/GenBank/DDBJ databases">
        <authorList>
            <person name="Kallberg Y."/>
            <person name="Tangrot J."/>
            <person name="Rosling A."/>
        </authorList>
    </citation>
    <scope>NUCLEOTIDE SEQUENCE</scope>
    <source>
        <strain evidence="1">28 12/20/2015</strain>
    </source>
</reference>
<organism evidence="1 2">
    <name type="scientific">Cetraspora pellucida</name>
    <dbReference type="NCBI Taxonomy" id="1433469"/>
    <lineage>
        <taxon>Eukaryota</taxon>
        <taxon>Fungi</taxon>
        <taxon>Fungi incertae sedis</taxon>
        <taxon>Mucoromycota</taxon>
        <taxon>Glomeromycotina</taxon>
        <taxon>Glomeromycetes</taxon>
        <taxon>Diversisporales</taxon>
        <taxon>Gigasporaceae</taxon>
        <taxon>Cetraspora</taxon>
    </lineage>
</organism>
<feature type="non-terminal residue" evidence="1">
    <location>
        <position position="1"/>
    </location>
</feature>
<comment type="caution">
    <text evidence="1">The sequence shown here is derived from an EMBL/GenBank/DDBJ whole genome shotgun (WGS) entry which is preliminary data.</text>
</comment>
<evidence type="ECO:0000313" key="2">
    <source>
        <dbReference type="Proteomes" id="UP000789366"/>
    </source>
</evidence>
<dbReference type="Proteomes" id="UP000789366">
    <property type="component" value="Unassembled WGS sequence"/>
</dbReference>
<evidence type="ECO:0000313" key="1">
    <source>
        <dbReference type="EMBL" id="CAG8658312.1"/>
    </source>
</evidence>
<keyword evidence="2" id="KW-1185">Reference proteome</keyword>
<gene>
    <name evidence="1" type="ORF">SPELUC_LOCUS9171</name>
</gene>
<dbReference type="EMBL" id="CAJVPW010015013">
    <property type="protein sequence ID" value="CAG8658312.1"/>
    <property type="molecule type" value="Genomic_DNA"/>
</dbReference>
<protein>
    <submittedName>
        <fullName evidence="1">11867_t:CDS:1</fullName>
    </submittedName>
</protein>
<accession>A0ACA9NHS3</accession>
<name>A0ACA9NHS3_9GLOM</name>
<proteinExistence type="predicted"/>